<gene>
    <name evidence="1" type="ORF">PL78_16245</name>
</gene>
<accession>A0ABM6BNW1</accession>
<keyword evidence="2" id="KW-1185">Reference proteome</keyword>
<proteinExistence type="predicted"/>
<evidence type="ECO:0000313" key="2">
    <source>
        <dbReference type="Proteomes" id="UP000266744"/>
    </source>
</evidence>
<evidence type="ECO:0000313" key="1">
    <source>
        <dbReference type="EMBL" id="ANI31362.1"/>
    </source>
</evidence>
<protein>
    <submittedName>
        <fullName evidence="1">Uncharacterized protein</fullName>
    </submittedName>
</protein>
<dbReference type="EMBL" id="CP010029">
    <property type="protein sequence ID" value="ANI31362.1"/>
    <property type="molecule type" value="Genomic_DNA"/>
</dbReference>
<organism evidence="1 2">
    <name type="scientific">Yersinia entomophaga</name>
    <dbReference type="NCBI Taxonomy" id="935293"/>
    <lineage>
        <taxon>Bacteria</taxon>
        <taxon>Pseudomonadati</taxon>
        <taxon>Pseudomonadota</taxon>
        <taxon>Gammaproteobacteria</taxon>
        <taxon>Enterobacterales</taxon>
        <taxon>Yersiniaceae</taxon>
        <taxon>Yersinia</taxon>
    </lineage>
</organism>
<dbReference type="RefSeq" id="WP_064517086.1">
    <property type="nucleotide sequence ID" value="NZ_CP010029.1"/>
</dbReference>
<sequence length="284" mass="32191">MLKELPLTPHDAEINVISTYQPMLFTPEQGDGGYAIRVIEIYRLHNMFPLLDKFEELTGYAAPRLVCTPDEINMLVERGRKINQQEEVNVRTIENELNLVGRELGNAQRGISSLSSYNGSVRSLVASVQAKSELTQRRLADAQDKLAARRGLLGLLRSHVELMLSHSVKGFKNKIMEFLPLDSFSSNTYKDGWSSTGLKSHVYAWNELNKLELALKEIISRCTVPTDKYLIAHGGVELSKLKKKYYQPESEGMRDFMSADDFSKLMLSKESWANNKVKIAKQHL</sequence>
<reference evidence="1 2" key="1">
    <citation type="journal article" date="2016" name="Toxins">
        <title>The Draft Genome Sequence of the Yersinia entomophaga Entomopathogenic Type Strain MH96T.</title>
        <authorList>
            <person name="Hurst M.R."/>
            <person name="Beattie A."/>
            <person name="Altermann E."/>
            <person name="Moraga R.M."/>
            <person name="Harper L.A."/>
            <person name="Calder J."/>
            <person name="Laugraud A."/>
        </authorList>
    </citation>
    <scope>NUCLEOTIDE SEQUENCE [LARGE SCALE GENOMIC DNA]</scope>
    <source>
        <strain evidence="1 2">MH96</strain>
    </source>
</reference>
<name>A0ABM6BNW1_YERET</name>
<dbReference type="Proteomes" id="UP000266744">
    <property type="component" value="Chromosome"/>
</dbReference>